<proteinExistence type="inferred from homology"/>
<dbReference type="Proteomes" id="UP000054937">
    <property type="component" value="Unassembled WGS sequence"/>
</dbReference>
<dbReference type="PANTHER" id="PTHR13462">
    <property type="entry name" value="CALCIUM UNIPORTER PROTEIN, MITOCHONDRIAL"/>
    <property type="match status" value="1"/>
</dbReference>
<keyword evidence="5" id="KW-0107">Calcium channel</keyword>
<dbReference type="GO" id="GO:0051560">
    <property type="term" value="P:mitochondrial calcium ion homeostasis"/>
    <property type="evidence" value="ECO:0007669"/>
    <property type="project" value="InterPro"/>
</dbReference>
<keyword evidence="3" id="KW-0813">Transport</keyword>
<dbReference type="InParanoid" id="A0A0V0R4F6"/>
<evidence type="ECO:0000256" key="14">
    <source>
        <dbReference type="ARBA" id="ARBA00036634"/>
    </source>
</evidence>
<keyword evidence="12 16" id="KW-0472">Membrane</keyword>
<evidence type="ECO:0000259" key="17">
    <source>
        <dbReference type="Pfam" id="PF04678"/>
    </source>
</evidence>
<evidence type="ECO:0000313" key="19">
    <source>
        <dbReference type="Proteomes" id="UP000054937"/>
    </source>
</evidence>
<evidence type="ECO:0000256" key="9">
    <source>
        <dbReference type="ARBA" id="ARBA00022989"/>
    </source>
</evidence>
<evidence type="ECO:0000256" key="11">
    <source>
        <dbReference type="ARBA" id="ARBA00023128"/>
    </source>
</evidence>
<evidence type="ECO:0000256" key="3">
    <source>
        <dbReference type="ARBA" id="ARBA00022448"/>
    </source>
</evidence>
<comment type="subcellular location">
    <subcellularLocation>
        <location evidence="1">Mitochondrion inner membrane</location>
        <topology evidence="1">Multi-pass membrane protein</topology>
    </subcellularLocation>
</comment>
<evidence type="ECO:0000313" key="18">
    <source>
        <dbReference type="EMBL" id="KRX09364.1"/>
    </source>
</evidence>
<dbReference type="OMA" id="FHELMVQ"/>
<comment type="catalytic activity">
    <reaction evidence="14">
        <text>Ca(2+)(in) = Ca(2+)(out)</text>
        <dbReference type="Rhea" id="RHEA:29671"/>
        <dbReference type="ChEBI" id="CHEBI:29108"/>
    </reaction>
</comment>
<keyword evidence="15" id="KW-0175">Coiled coil</keyword>
<keyword evidence="10" id="KW-0406">Ion transport</keyword>
<dbReference type="GO" id="GO:0015292">
    <property type="term" value="F:uniporter activity"/>
    <property type="evidence" value="ECO:0007669"/>
    <property type="project" value="TreeGrafter"/>
</dbReference>
<evidence type="ECO:0000256" key="10">
    <source>
        <dbReference type="ARBA" id="ARBA00023065"/>
    </source>
</evidence>
<gene>
    <name evidence="18" type="ORF">PPERSA_04670</name>
</gene>
<keyword evidence="8" id="KW-0106">Calcium</keyword>
<feature type="transmembrane region" description="Helical" evidence="16">
    <location>
        <begin position="223"/>
        <end position="240"/>
    </location>
</feature>
<dbReference type="GO" id="GO:0005262">
    <property type="term" value="F:calcium channel activity"/>
    <property type="evidence" value="ECO:0007669"/>
    <property type="project" value="UniProtKB-KW"/>
</dbReference>
<feature type="coiled-coil region" evidence="15">
    <location>
        <begin position="154"/>
        <end position="191"/>
    </location>
</feature>
<comment type="caution">
    <text evidence="18">The sequence shown here is derived from an EMBL/GenBank/DDBJ whole genome shotgun (WGS) entry which is preliminary data.</text>
</comment>
<evidence type="ECO:0000256" key="4">
    <source>
        <dbReference type="ARBA" id="ARBA00022568"/>
    </source>
</evidence>
<name>A0A0V0R4F6_PSEPJ</name>
<keyword evidence="9 16" id="KW-1133">Transmembrane helix</keyword>
<dbReference type="GO" id="GO:1990246">
    <property type="term" value="C:uniplex complex"/>
    <property type="evidence" value="ECO:0007669"/>
    <property type="project" value="TreeGrafter"/>
</dbReference>
<evidence type="ECO:0000256" key="12">
    <source>
        <dbReference type="ARBA" id="ARBA00023136"/>
    </source>
</evidence>
<dbReference type="GO" id="GO:0036444">
    <property type="term" value="P:calcium import into the mitochondrion"/>
    <property type="evidence" value="ECO:0007669"/>
    <property type="project" value="TreeGrafter"/>
</dbReference>
<comment type="similarity">
    <text evidence="2">Belongs to the MCU (TC 1.A.77) family.</text>
</comment>
<dbReference type="OrthoDB" id="278338at2759"/>
<protein>
    <recommendedName>
        <fullName evidence="17">Calcium uniporter protein C-terminal domain-containing protein</fullName>
    </recommendedName>
</protein>
<keyword evidence="13" id="KW-0407">Ion channel</keyword>
<dbReference type="PANTHER" id="PTHR13462:SF10">
    <property type="entry name" value="CALCIUM UNIPORTER PROTEIN, MITOCHONDRIAL"/>
    <property type="match status" value="1"/>
</dbReference>
<dbReference type="InterPro" id="IPR039055">
    <property type="entry name" value="MCU_fam"/>
</dbReference>
<keyword evidence="4" id="KW-0109">Calcium transport</keyword>
<feature type="domain" description="Calcium uniporter protein C-terminal" evidence="17">
    <location>
        <begin position="121"/>
        <end position="266"/>
    </location>
</feature>
<dbReference type="InterPro" id="IPR006769">
    <property type="entry name" value="MCU_C"/>
</dbReference>
<keyword evidence="19" id="KW-1185">Reference proteome</keyword>
<evidence type="ECO:0000256" key="7">
    <source>
        <dbReference type="ARBA" id="ARBA00022792"/>
    </source>
</evidence>
<dbReference type="AlphaFoldDB" id="A0A0V0R4F6"/>
<evidence type="ECO:0000256" key="2">
    <source>
        <dbReference type="ARBA" id="ARBA00005653"/>
    </source>
</evidence>
<evidence type="ECO:0000256" key="16">
    <source>
        <dbReference type="SAM" id="Phobius"/>
    </source>
</evidence>
<dbReference type="Pfam" id="PF04678">
    <property type="entry name" value="MCU"/>
    <property type="match status" value="1"/>
</dbReference>
<evidence type="ECO:0000256" key="5">
    <source>
        <dbReference type="ARBA" id="ARBA00022673"/>
    </source>
</evidence>
<evidence type="ECO:0000256" key="8">
    <source>
        <dbReference type="ARBA" id="ARBA00022837"/>
    </source>
</evidence>
<keyword evidence="7" id="KW-0999">Mitochondrion inner membrane</keyword>
<evidence type="ECO:0000256" key="15">
    <source>
        <dbReference type="SAM" id="Coils"/>
    </source>
</evidence>
<accession>A0A0V0R4F6</accession>
<keyword evidence="6 16" id="KW-0812">Transmembrane</keyword>
<evidence type="ECO:0000256" key="1">
    <source>
        <dbReference type="ARBA" id="ARBA00004448"/>
    </source>
</evidence>
<sequence>MNIKMNLHLSEDVCRQFIIKSHTTFEELQELLQKEDEKISQIKFSFNGEEITEKDINFLDFALNNHIDIFINNRNHAFDIDLNGNAAYYNNSEFDADFAKNEVPIQDAEILNNFITLYKKTLQQNHPEKQSYSIQEIQQNAYDTIEQFNHKNNAVNIQKKVEIYQNLLRQLEQEKATLENLENQAKNDSKNFIKGIILLNIIQGAILFYLTYWVWGWDTVEPIAYLLALGVEAVGLWYFIRRGRGLSMKEMFTNKYNSKKLEILKNKKSTNTEAQMKFLQNKINLLNSKILHGQSA</sequence>
<feature type="transmembrane region" description="Helical" evidence="16">
    <location>
        <begin position="196"/>
        <end position="217"/>
    </location>
</feature>
<evidence type="ECO:0000256" key="13">
    <source>
        <dbReference type="ARBA" id="ARBA00023303"/>
    </source>
</evidence>
<evidence type="ECO:0000256" key="6">
    <source>
        <dbReference type="ARBA" id="ARBA00022692"/>
    </source>
</evidence>
<organism evidence="18 19">
    <name type="scientific">Pseudocohnilembus persalinus</name>
    <name type="common">Ciliate</name>
    <dbReference type="NCBI Taxonomy" id="266149"/>
    <lineage>
        <taxon>Eukaryota</taxon>
        <taxon>Sar</taxon>
        <taxon>Alveolata</taxon>
        <taxon>Ciliophora</taxon>
        <taxon>Intramacronucleata</taxon>
        <taxon>Oligohymenophorea</taxon>
        <taxon>Scuticociliatia</taxon>
        <taxon>Philasterida</taxon>
        <taxon>Pseudocohnilembidae</taxon>
        <taxon>Pseudocohnilembus</taxon>
    </lineage>
</organism>
<keyword evidence="11" id="KW-0496">Mitochondrion</keyword>
<dbReference type="EMBL" id="LDAU01000051">
    <property type="protein sequence ID" value="KRX09364.1"/>
    <property type="molecule type" value="Genomic_DNA"/>
</dbReference>
<reference evidence="18 19" key="1">
    <citation type="journal article" date="2015" name="Sci. Rep.">
        <title>Genome of the facultative scuticociliatosis pathogen Pseudocohnilembus persalinus provides insight into its virulence through horizontal gene transfer.</title>
        <authorList>
            <person name="Xiong J."/>
            <person name="Wang G."/>
            <person name="Cheng J."/>
            <person name="Tian M."/>
            <person name="Pan X."/>
            <person name="Warren A."/>
            <person name="Jiang C."/>
            <person name="Yuan D."/>
            <person name="Miao W."/>
        </authorList>
    </citation>
    <scope>NUCLEOTIDE SEQUENCE [LARGE SCALE GENOMIC DNA]</scope>
    <source>
        <strain evidence="18">36N120E</strain>
    </source>
</reference>